<dbReference type="SUPFAM" id="SSF53850">
    <property type="entry name" value="Periplasmic binding protein-like II"/>
    <property type="match status" value="1"/>
</dbReference>
<sequence length="251" mass="27727">MAAWGKALGLLLLLTTAAWAQGPSVRLGAVQDWVYDPRKPDAALQGPGLEVARAAFGVRGMEVDFQVLSQGQCLAQVRSGALPACVAVLRSTGMDETDLLWPLRPMFKVVPKIYALASKPAPRQAVRTRDLEGRRVAFNHGQSHGPEFDSNLRVQRLLAGSEQQAFLLLQRERADYAIALDFVARVLWLKQPQLEAQFRVVGWALPTEVYTVFSRRHPQGERLLQEFEAGLQQLAELGSLQSIENGWAAGF</sequence>
<name>A0A931J8J7_9BURK</name>
<protein>
    <submittedName>
        <fullName evidence="2">Transporter substrate-binding domain-containing protein</fullName>
    </submittedName>
</protein>
<reference evidence="2" key="1">
    <citation type="submission" date="2020-12" db="EMBL/GenBank/DDBJ databases">
        <title>The genome sequence of Inhella sp. 1Y17.</title>
        <authorList>
            <person name="Liu Y."/>
        </authorList>
    </citation>
    <scope>NUCLEOTIDE SEQUENCE</scope>
    <source>
        <strain evidence="2">1Y17</strain>
    </source>
</reference>
<proteinExistence type="predicted"/>
<dbReference type="Proteomes" id="UP000613266">
    <property type="component" value="Unassembled WGS sequence"/>
</dbReference>
<comment type="caution">
    <text evidence="2">The sequence shown here is derived from an EMBL/GenBank/DDBJ whole genome shotgun (WGS) entry which is preliminary data.</text>
</comment>
<organism evidence="2 3">
    <name type="scientific">Inhella proteolytica</name>
    <dbReference type="NCBI Taxonomy" id="2795029"/>
    <lineage>
        <taxon>Bacteria</taxon>
        <taxon>Pseudomonadati</taxon>
        <taxon>Pseudomonadota</taxon>
        <taxon>Betaproteobacteria</taxon>
        <taxon>Burkholderiales</taxon>
        <taxon>Sphaerotilaceae</taxon>
        <taxon>Inhella</taxon>
    </lineage>
</organism>
<accession>A0A931J8J7</accession>
<dbReference type="EMBL" id="JAEDAK010000025">
    <property type="protein sequence ID" value="MBH9579539.1"/>
    <property type="molecule type" value="Genomic_DNA"/>
</dbReference>
<dbReference type="Gene3D" id="3.40.190.10">
    <property type="entry name" value="Periplasmic binding protein-like II"/>
    <property type="match status" value="2"/>
</dbReference>
<keyword evidence="1" id="KW-0732">Signal</keyword>
<dbReference type="AlphaFoldDB" id="A0A931J8J7"/>
<dbReference type="RefSeq" id="WP_198113488.1">
    <property type="nucleotide sequence ID" value="NZ_JAEDAK010000025.1"/>
</dbReference>
<evidence type="ECO:0000256" key="1">
    <source>
        <dbReference type="SAM" id="SignalP"/>
    </source>
</evidence>
<feature type="signal peptide" evidence="1">
    <location>
        <begin position="1"/>
        <end position="20"/>
    </location>
</feature>
<evidence type="ECO:0000313" key="2">
    <source>
        <dbReference type="EMBL" id="MBH9579539.1"/>
    </source>
</evidence>
<gene>
    <name evidence="2" type="ORF">I7X39_21790</name>
</gene>
<keyword evidence="3" id="KW-1185">Reference proteome</keyword>
<feature type="chain" id="PRO_5037159821" evidence="1">
    <location>
        <begin position="21"/>
        <end position="251"/>
    </location>
</feature>
<evidence type="ECO:0000313" key="3">
    <source>
        <dbReference type="Proteomes" id="UP000613266"/>
    </source>
</evidence>